<dbReference type="GO" id="GO:0000917">
    <property type="term" value="P:division septum assembly"/>
    <property type="evidence" value="ECO:0007669"/>
    <property type="project" value="UniProtKB-KW"/>
</dbReference>
<organism evidence="10 11">
    <name type="scientific">Acidihalobacter yilgarnensis</name>
    <dbReference type="NCBI Taxonomy" id="2819280"/>
    <lineage>
        <taxon>Bacteria</taxon>
        <taxon>Pseudomonadati</taxon>
        <taxon>Pseudomonadota</taxon>
        <taxon>Gammaproteobacteria</taxon>
        <taxon>Chromatiales</taxon>
        <taxon>Ectothiorhodospiraceae</taxon>
        <taxon>Acidihalobacter</taxon>
    </lineage>
</organism>
<dbReference type="Gene3D" id="3.30.70.260">
    <property type="match status" value="1"/>
</dbReference>
<accession>A0A1D8ILF8</accession>
<dbReference type="Pfam" id="PF05209">
    <property type="entry name" value="MinC_N"/>
    <property type="match status" value="1"/>
</dbReference>
<dbReference type="Proteomes" id="UP000095401">
    <property type="component" value="Chromosome"/>
</dbReference>
<dbReference type="InterPro" id="IPR007874">
    <property type="entry name" value="MinC_N"/>
</dbReference>
<dbReference type="KEGG" id="aprs:BI364_03990"/>
<feature type="domain" description="Septum formation inhibitor MinC C-terminal" evidence="8">
    <location>
        <begin position="143"/>
        <end position="242"/>
    </location>
</feature>
<keyword evidence="11" id="KW-1185">Reference proteome</keyword>
<dbReference type="GO" id="GO:1901891">
    <property type="term" value="P:regulation of cell septum assembly"/>
    <property type="evidence" value="ECO:0007669"/>
    <property type="project" value="InterPro"/>
</dbReference>
<dbReference type="InterPro" id="IPR016098">
    <property type="entry name" value="CAP/MinC_C"/>
</dbReference>
<dbReference type="EMBL" id="CP017415">
    <property type="protein sequence ID" value="AOU97270.1"/>
    <property type="molecule type" value="Genomic_DNA"/>
</dbReference>
<name>A0A1D8ILF8_9GAMM</name>
<keyword evidence="3 6" id="KW-0717">Septation</keyword>
<evidence type="ECO:0000256" key="2">
    <source>
        <dbReference type="ARBA" id="ARBA00022618"/>
    </source>
</evidence>
<dbReference type="InterPro" id="IPR013033">
    <property type="entry name" value="MinC"/>
</dbReference>
<dbReference type="PANTHER" id="PTHR34108:SF1">
    <property type="entry name" value="SEPTUM SITE-DETERMINING PROTEIN MINC"/>
    <property type="match status" value="1"/>
</dbReference>
<evidence type="ECO:0000256" key="7">
    <source>
        <dbReference type="SAM" id="MobiDB-lite"/>
    </source>
</evidence>
<evidence type="ECO:0000256" key="5">
    <source>
        <dbReference type="ARBA" id="ARBA00025606"/>
    </source>
</evidence>
<comment type="function">
    <text evidence="5 6">Cell division inhibitor that blocks the formation of polar Z ring septums. Rapidly oscillates between the poles of the cell to destabilize FtsZ filaments that have formed before they mature into polar Z rings. Prevents FtsZ polymerization.</text>
</comment>
<dbReference type="GO" id="GO:0000902">
    <property type="term" value="P:cell morphogenesis"/>
    <property type="evidence" value="ECO:0007669"/>
    <property type="project" value="InterPro"/>
</dbReference>
<comment type="similarity">
    <text evidence="1 6">Belongs to the MinC family.</text>
</comment>
<evidence type="ECO:0000313" key="10">
    <source>
        <dbReference type="EMBL" id="AOU97270.1"/>
    </source>
</evidence>
<dbReference type="SUPFAM" id="SSF63848">
    <property type="entry name" value="Cell-division inhibitor MinC, C-terminal domain"/>
    <property type="match status" value="1"/>
</dbReference>
<dbReference type="RefSeq" id="WP_070077658.1">
    <property type="nucleotide sequence ID" value="NZ_CP017415.1"/>
</dbReference>
<dbReference type="InterPro" id="IPR036145">
    <property type="entry name" value="MinC_C_sf"/>
</dbReference>
<dbReference type="Pfam" id="PF03775">
    <property type="entry name" value="MinC_C"/>
    <property type="match status" value="1"/>
</dbReference>
<reference evidence="11" key="1">
    <citation type="submission" date="2016-09" db="EMBL/GenBank/DDBJ databases">
        <title>Acidihalobacter prosperus F5.</title>
        <authorList>
            <person name="Khaleque H.N."/>
            <person name="Ramsay J.P."/>
            <person name="Kaksonen A.H."/>
            <person name="Boxall N.J."/>
            <person name="Watkin E.L.J."/>
        </authorList>
    </citation>
    <scope>NUCLEOTIDE SEQUENCE [LARGE SCALE GENOMIC DNA]</scope>
    <source>
        <strain evidence="11">F5</strain>
    </source>
</reference>
<feature type="compositionally biased region" description="Low complexity" evidence="7">
    <location>
        <begin position="107"/>
        <end position="131"/>
    </location>
</feature>
<evidence type="ECO:0000259" key="9">
    <source>
        <dbReference type="Pfam" id="PF05209"/>
    </source>
</evidence>
<dbReference type="NCBIfam" id="TIGR01222">
    <property type="entry name" value="minC"/>
    <property type="match status" value="1"/>
</dbReference>
<evidence type="ECO:0000256" key="4">
    <source>
        <dbReference type="ARBA" id="ARBA00023306"/>
    </source>
</evidence>
<evidence type="ECO:0000256" key="3">
    <source>
        <dbReference type="ARBA" id="ARBA00023210"/>
    </source>
</evidence>
<sequence length="245" mass="25187">MSHAPTRGSGSPACELKGSRFTLSVLNLHSTDLAAIDAQLAGLLAQAPGFLDQAPVVLEPGPLDDPDALDLDALAALLRSHALIPVALRGGSDALRARAARAGLAMMPGSPSASTPTPAPNAQTAEPAETPHQGMAETGPRTITRPVRSGQQIYAEGGDLVILGAVSAGAEVIADGSIHVYGALRGRALAGARGNESARIFCQSLEAELLSIAGCYRVLDAQPSEARGRPAHAWLNGERLMIDML</sequence>
<evidence type="ECO:0000256" key="1">
    <source>
        <dbReference type="ARBA" id="ARBA00006291"/>
    </source>
</evidence>
<dbReference type="AlphaFoldDB" id="A0A1D8ILF8"/>
<keyword evidence="4 6" id="KW-0131">Cell cycle</keyword>
<feature type="domain" description="Septum formation inhibitor MinC N-terminal" evidence="9">
    <location>
        <begin position="15"/>
        <end position="85"/>
    </location>
</feature>
<dbReference type="PANTHER" id="PTHR34108">
    <property type="entry name" value="SEPTUM SITE-DETERMINING PROTEIN MINC"/>
    <property type="match status" value="1"/>
</dbReference>
<dbReference type="GO" id="GO:0051302">
    <property type="term" value="P:regulation of cell division"/>
    <property type="evidence" value="ECO:0007669"/>
    <property type="project" value="InterPro"/>
</dbReference>
<dbReference type="Gene3D" id="2.160.20.70">
    <property type="match status" value="1"/>
</dbReference>
<evidence type="ECO:0000313" key="11">
    <source>
        <dbReference type="Proteomes" id="UP000095401"/>
    </source>
</evidence>
<keyword evidence="2 6" id="KW-0132">Cell division</keyword>
<dbReference type="InterPro" id="IPR005526">
    <property type="entry name" value="Septum_form_inhib_MinC_C"/>
</dbReference>
<comment type="subunit">
    <text evidence="6">Interacts with MinD and FtsZ.</text>
</comment>
<feature type="region of interest" description="Disordered" evidence="7">
    <location>
        <begin position="107"/>
        <end position="144"/>
    </location>
</feature>
<evidence type="ECO:0000256" key="6">
    <source>
        <dbReference type="HAMAP-Rule" id="MF_00267"/>
    </source>
</evidence>
<dbReference type="HAMAP" id="MF_00267">
    <property type="entry name" value="MinC"/>
    <property type="match status" value="1"/>
</dbReference>
<evidence type="ECO:0000259" key="8">
    <source>
        <dbReference type="Pfam" id="PF03775"/>
    </source>
</evidence>
<proteinExistence type="inferred from homology"/>
<protein>
    <recommendedName>
        <fullName evidence="6">Probable septum site-determining protein MinC</fullName>
    </recommendedName>
</protein>
<gene>
    <name evidence="6" type="primary">minC</name>
    <name evidence="10" type="ORF">BI364_03990</name>
</gene>